<organism evidence="3 4">
    <name type="scientific">Paenibacillus rhizovicinus</name>
    <dbReference type="NCBI Taxonomy" id="2704463"/>
    <lineage>
        <taxon>Bacteria</taxon>
        <taxon>Bacillati</taxon>
        <taxon>Bacillota</taxon>
        <taxon>Bacilli</taxon>
        <taxon>Bacillales</taxon>
        <taxon>Paenibacillaceae</taxon>
        <taxon>Paenibacillus</taxon>
    </lineage>
</organism>
<keyword evidence="2" id="KW-0472">Membrane</keyword>
<dbReference type="KEGG" id="prz:GZH47_07255"/>
<feature type="transmembrane region" description="Helical" evidence="2">
    <location>
        <begin position="225"/>
        <end position="249"/>
    </location>
</feature>
<sequence length="411" mass="44512">MSAFKSKLDSIKLHLGPRAWYNFRIDVSASLLFSFFNVVFNQFYIPMAIQQGASNLQVGIISAAPAVGLLFSPLWASFIERSNPKPFVILPNLIARAIIIVPAFFGAPIAYVLIALCFQMLMGIQSPGYAALVIRMYPPENRGKLMGNTRVLMGALMIPVAFGIGRWVDASGPSGPLLFASATGIVSILVFARVKARKSAPPRLQGARRFDLREQLQLIKQNKEIAVFFLACNFTGFGNLVAVPLYNIIQVDRLELSNTQIGIARAVYFLCLLSSYYVTGRVIDKLSAKHTVAFGLAAFGIVPLCYALLGNYSAVLIGSGIQGMGDAIWDIGFLAYMFRLAPGREAVVVGLQFMLFGIRGTIGPMLSTYLSGTIPLSYLLIAAGCCGFLGVASFLAYNRGSRRSRGTTAAL</sequence>
<evidence type="ECO:0000256" key="1">
    <source>
        <dbReference type="ARBA" id="ARBA00004651"/>
    </source>
</evidence>
<dbReference type="InterPro" id="IPR052528">
    <property type="entry name" value="Sugar_transport-like"/>
</dbReference>
<dbReference type="InterPro" id="IPR036259">
    <property type="entry name" value="MFS_trans_sf"/>
</dbReference>
<name>A0A6C0NWS6_9BACL</name>
<evidence type="ECO:0000313" key="4">
    <source>
        <dbReference type="Proteomes" id="UP000479114"/>
    </source>
</evidence>
<dbReference type="SUPFAM" id="SSF103473">
    <property type="entry name" value="MFS general substrate transporter"/>
    <property type="match status" value="1"/>
</dbReference>
<dbReference type="InterPro" id="IPR011701">
    <property type="entry name" value="MFS"/>
</dbReference>
<dbReference type="GO" id="GO:0005886">
    <property type="term" value="C:plasma membrane"/>
    <property type="evidence" value="ECO:0007669"/>
    <property type="project" value="UniProtKB-SubCell"/>
</dbReference>
<feature type="transmembrane region" description="Helical" evidence="2">
    <location>
        <begin position="376"/>
        <end position="397"/>
    </location>
</feature>
<evidence type="ECO:0000256" key="2">
    <source>
        <dbReference type="SAM" id="Phobius"/>
    </source>
</evidence>
<feature type="transmembrane region" description="Helical" evidence="2">
    <location>
        <begin position="174"/>
        <end position="194"/>
    </location>
</feature>
<protein>
    <submittedName>
        <fullName evidence="3">MFS transporter</fullName>
    </submittedName>
</protein>
<keyword evidence="2" id="KW-0812">Transmembrane</keyword>
<dbReference type="RefSeq" id="WP_162639484.1">
    <property type="nucleotide sequence ID" value="NZ_CP048286.1"/>
</dbReference>
<feature type="transmembrane region" description="Helical" evidence="2">
    <location>
        <begin position="261"/>
        <end position="279"/>
    </location>
</feature>
<gene>
    <name evidence="3" type="ORF">GZH47_07255</name>
</gene>
<dbReference type="PANTHER" id="PTHR23526:SF2">
    <property type="entry name" value="MAJOR FACILITATOR SUPERFAMILY (MFS) PROFILE DOMAIN-CONTAINING PROTEIN"/>
    <property type="match status" value="1"/>
</dbReference>
<feature type="transmembrane region" description="Helical" evidence="2">
    <location>
        <begin position="149"/>
        <end position="168"/>
    </location>
</feature>
<dbReference type="PANTHER" id="PTHR23526">
    <property type="entry name" value="INTEGRAL MEMBRANE TRANSPORT PROTEIN-RELATED"/>
    <property type="match status" value="1"/>
</dbReference>
<feature type="transmembrane region" description="Helical" evidence="2">
    <location>
        <begin position="315"/>
        <end position="336"/>
    </location>
</feature>
<accession>A0A6C0NWS6</accession>
<dbReference type="Pfam" id="PF07690">
    <property type="entry name" value="MFS_1"/>
    <property type="match status" value="1"/>
</dbReference>
<feature type="transmembrane region" description="Helical" evidence="2">
    <location>
        <begin position="291"/>
        <end position="309"/>
    </location>
</feature>
<feature type="transmembrane region" description="Helical" evidence="2">
    <location>
        <begin position="87"/>
        <end position="105"/>
    </location>
</feature>
<dbReference type="EMBL" id="CP048286">
    <property type="protein sequence ID" value="QHW30674.1"/>
    <property type="molecule type" value="Genomic_DNA"/>
</dbReference>
<dbReference type="Proteomes" id="UP000479114">
    <property type="component" value="Chromosome"/>
</dbReference>
<feature type="transmembrane region" description="Helical" evidence="2">
    <location>
        <begin position="21"/>
        <end position="44"/>
    </location>
</feature>
<keyword evidence="2" id="KW-1133">Transmembrane helix</keyword>
<dbReference type="GO" id="GO:0022857">
    <property type="term" value="F:transmembrane transporter activity"/>
    <property type="evidence" value="ECO:0007669"/>
    <property type="project" value="InterPro"/>
</dbReference>
<proteinExistence type="predicted"/>
<comment type="subcellular location">
    <subcellularLocation>
        <location evidence="1">Cell membrane</location>
        <topology evidence="1">Multi-pass membrane protein</topology>
    </subcellularLocation>
</comment>
<dbReference type="Gene3D" id="1.20.1250.20">
    <property type="entry name" value="MFS general substrate transporter like domains"/>
    <property type="match status" value="2"/>
</dbReference>
<feature type="transmembrane region" description="Helical" evidence="2">
    <location>
        <begin position="56"/>
        <end position="75"/>
    </location>
</feature>
<evidence type="ECO:0000313" key="3">
    <source>
        <dbReference type="EMBL" id="QHW30674.1"/>
    </source>
</evidence>
<dbReference type="AlphaFoldDB" id="A0A6C0NWS6"/>
<reference evidence="3 4" key="1">
    <citation type="submission" date="2020-02" db="EMBL/GenBank/DDBJ databases">
        <title>Paenibacillus sp. nov., isolated from rhizosphere soil of tomato.</title>
        <authorList>
            <person name="Weon H.-Y."/>
            <person name="Lee S.A."/>
        </authorList>
    </citation>
    <scope>NUCLEOTIDE SEQUENCE [LARGE SCALE GENOMIC DNA]</scope>
    <source>
        <strain evidence="3 4">14171R-81</strain>
    </source>
</reference>
<feature type="transmembrane region" description="Helical" evidence="2">
    <location>
        <begin position="348"/>
        <end position="370"/>
    </location>
</feature>
<keyword evidence="4" id="KW-1185">Reference proteome</keyword>